<dbReference type="PANTHER" id="PTHR34606:SF15">
    <property type="entry name" value="BON DOMAIN-CONTAINING PROTEIN"/>
    <property type="match status" value="1"/>
</dbReference>
<dbReference type="PANTHER" id="PTHR34606">
    <property type="entry name" value="BON DOMAIN-CONTAINING PROTEIN"/>
    <property type="match status" value="1"/>
</dbReference>
<accession>A0ABY4CGB1</accession>
<dbReference type="InterPro" id="IPR007055">
    <property type="entry name" value="BON_dom"/>
</dbReference>
<evidence type="ECO:0000259" key="1">
    <source>
        <dbReference type="PROSITE" id="PS50914"/>
    </source>
</evidence>
<gene>
    <name evidence="2" type="ORF">MNR06_08090</name>
</gene>
<dbReference type="Proteomes" id="UP000830116">
    <property type="component" value="Chromosome"/>
</dbReference>
<reference evidence="2" key="1">
    <citation type="submission" date="2022-03" db="EMBL/GenBank/DDBJ databases">
        <title>Genome Identification and Characterization of new species Bdellovibrio reynosense LBG001 sp. nov. from a Mexico soil sample.</title>
        <authorList>
            <person name="Camilli A."/>
            <person name="Ajao Y."/>
            <person name="Guo X."/>
        </authorList>
    </citation>
    <scope>NUCLEOTIDE SEQUENCE</scope>
    <source>
        <strain evidence="2">LBG001</strain>
    </source>
</reference>
<keyword evidence="3" id="KW-1185">Reference proteome</keyword>
<evidence type="ECO:0000313" key="3">
    <source>
        <dbReference type="Proteomes" id="UP000830116"/>
    </source>
</evidence>
<evidence type="ECO:0000313" key="2">
    <source>
        <dbReference type="EMBL" id="UOF02912.1"/>
    </source>
</evidence>
<dbReference type="PROSITE" id="PS50914">
    <property type="entry name" value="BON"/>
    <property type="match status" value="1"/>
</dbReference>
<organism evidence="2 3">
    <name type="scientific">Bdellovibrio reynosensis</name>
    <dbReference type="NCBI Taxonomy" id="2835041"/>
    <lineage>
        <taxon>Bacteria</taxon>
        <taxon>Pseudomonadati</taxon>
        <taxon>Bdellovibrionota</taxon>
        <taxon>Bdellovibrionia</taxon>
        <taxon>Bdellovibrionales</taxon>
        <taxon>Pseudobdellovibrionaceae</taxon>
        <taxon>Bdellovibrio</taxon>
    </lineage>
</organism>
<dbReference type="RefSeq" id="WP_243540731.1">
    <property type="nucleotide sequence ID" value="NZ_CP093442.1"/>
</dbReference>
<name>A0ABY4CGB1_9BACT</name>
<sequence length="132" mass="15200">MNQDDYYYSPNDPDESYQRYERTYDGSLRFAGDRGGLRNFAGKGPKNYQRSDERIYEEICEILTLDPDVDASDIEVKVRNGEVTLSGTTETKSLGRYVENSIEHITGIKNILNRIKATEQDPDRSRISHSLR</sequence>
<feature type="domain" description="BON" evidence="1">
    <location>
        <begin position="51"/>
        <end position="119"/>
    </location>
</feature>
<protein>
    <submittedName>
        <fullName evidence="2">BON domain-containing protein</fullName>
    </submittedName>
</protein>
<dbReference type="EMBL" id="CP093442">
    <property type="protein sequence ID" value="UOF02912.1"/>
    <property type="molecule type" value="Genomic_DNA"/>
</dbReference>
<proteinExistence type="predicted"/>
<dbReference type="Pfam" id="PF04972">
    <property type="entry name" value="BON"/>
    <property type="match status" value="1"/>
</dbReference>
<dbReference type="InterPro" id="IPR051686">
    <property type="entry name" value="Lipoprotein_DolP"/>
</dbReference>
<dbReference type="Gene3D" id="3.30.1340.30">
    <property type="match status" value="1"/>
</dbReference>